<comment type="caution">
    <text evidence="2">The sequence shown here is derived from an EMBL/GenBank/DDBJ whole genome shotgun (WGS) entry which is preliminary data.</text>
</comment>
<keyword evidence="2" id="KW-0255">Endonuclease</keyword>
<dbReference type="InterPro" id="IPR002711">
    <property type="entry name" value="HNH"/>
</dbReference>
<dbReference type="CDD" id="cd00085">
    <property type="entry name" value="HNHc"/>
    <property type="match status" value="1"/>
</dbReference>
<dbReference type="Pfam" id="PF26348">
    <property type="entry name" value="SRA_ScoMcrA"/>
    <property type="match status" value="1"/>
</dbReference>
<organism evidence="2 3">
    <name type="scientific">Niallia endozanthoxylica</name>
    <dbReference type="NCBI Taxonomy" id="2036016"/>
    <lineage>
        <taxon>Bacteria</taxon>
        <taxon>Bacillati</taxon>
        <taxon>Bacillota</taxon>
        <taxon>Bacilli</taxon>
        <taxon>Bacillales</taxon>
        <taxon>Bacillaceae</taxon>
        <taxon>Niallia</taxon>
    </lineage>
</organism>
<dbReference type="SMART" id="SM00507">
    <property type="entry name" value="HNHc"/>
    <property type="match status" value="1"/>
</dbReference>
<dbReference type="InterPro" id="IPR003615">
    <property type="entry name" value="HNH_nuc"/>
</dbReference>
<gene>
    <name evidence="2" type="ORF">F4V44_12835</name>
</gene>
<evidence type="ECO:0000313" key="2">
    <source>
        <dbReference type="EMBL" id="KAA9023661.1"/>
    </source>
</evidence>
<accession>A0A5J5HR98</accession>
<dbReference type="GO" id="GO:0003676">
    <property type="term" value="F:nucleic acid binding"/>
    <property type="evidence" value="ECO:0007669"/>
    <property type="project" value="InterPro"/>
</dbReference>
<proteinExistence type="predicted"/>
<evidence type="ECO:0000259" key="1">
    <source>
        <dbReference type="SMART" id="SM00507"/>
    </source>
</evidence>
<sequence length="249" mass="28682">MGGMRRSLTTNTLVIISDHTKGLYEDKWIGDILHYTGMGKKGNQEINKNQNRTLSESNHNGVDVHLFEVFKENNYIYRGKVKLVDEPYQEKQKDEDGFIRDVWIFPLKVIDDQASNLVDERIIKDNYEQKEKQAKRLSNDELHRKVLESQSSKTSIRKTATKTYERNAYVSEYGKRRANGVCQLCEESAPFNNKKGEPYLETHHIVWLSQGGPGTIENTVALCPNCHRKMHVLDRGEDKSILLNKAGEI</sequence>
<keyword evidence="2" id="KW-0378">Hydrolase</keyword>
<dbReference type="Pfam" id="PF01844">
    <property type="entry name" value="HNH"/>
    <property type="match status" value="1"/>
</dbReference>
<dbReference type="Gene3D" id="1.10.30.50">
    <property type="match status" value="1"/>
</dbReference>
<dbReference type="AlphaFoldDB" id="A0A5J5HR98"/>
<dbReference type="GO" id="GO:0008270">
    <property type="term" value="F:zinc ion binding"/>
    <property type="evidence" value="ECO:0007669"/>
    <property type="project" value="InterPro"/>
</dbReference>
<dbReference type="Proteomes" id="UP000326671">
    <property type="component" value="Unassembled WGS sequence"/>
</dbReference>
<dbReference type="OrthoDB" id="9781481at2"/>
<dbReference type="EMBL" id="VYKL01000019">
    <property type="protein sequence ID" value="KAA9023661.1"/>
    <property type="molecule type" value="Genomic_DNA"/>
</dbReference>
<protein>
    <submittedName>
        <fullName evidence="2">HNH endonuclease</fullName>
    </submittedName>
</protein>
<reference evidence="2 3" key="1">
    <citation type="submission" date="2019-09" db="EMBL/GenBank/DDBJ databases">
        <title>Whole genome sequences of isolates from the Mars Exploration Rovers.</title>
        <authorList>
            <person name="Seuylemezian A."/>
            <person name="Vaishampayan P."/>
        </authorList>
    </citation>
    <scope>NUCLEOTIDE SEQUENCE [LARGE SCALE GENOMIC DNA]</scope>
    <source>
        <strain evidence="2 3">MER_TA_151</strain>
    </source>
</reference>
<keyword evidence="2" id="KW-0540">Nuclease</keyword>
<keyword evidence="3" id="KW-1185">Reference proteome</keyword>
<dbReference type="InterPro" id="IPR058712">
    <property type="entry name" value="SRA_ScoMcrA"/>
</dbReference>
<name>A0A5J5HR98_9BACI</name>
<dbReference type="GO" id="GO:0004519">
    <property type="term" value="F:endonuclease activity"/>
    <property type="evidence" value="ECO:0007669"/>
    <property type="project" value="UniProtKB-KW"/>
</dbReference>
<evidence type="ECO:0000313" key="3">
    <source>
        <dbReference type="Proteomes" id="UP000326671"/>
    </source>
</evidence>
<feature type="domain" description="HNH nuclease" evidence="1">
    <location>
        <begin position="169"/>
        <end position="228"/>
    </location>
</feature>